<accession>A0AB73GT80</accession>
<reference evidence="1" key="1">
    <citation type="submission" date="2020-08" db="EMBL/GenBank/DDBJ databases">
        <title>Studying the diversity of plant-associated saprophytic bacteria and their role in host health and plant-pathogen interactions.</title>
        <authorList>
            <person name="Potnis N."/>
        </authorList>
    </citation>
    <scope>NUCLEOTIDE SEQUENCE</scope>
    <source>
        <strain evidence="1">F21</strain>
    </source>
</reference>
<name>A0AB73GT80_9XANT</name>
<organism evidence="1">
    <name type="scientific">Xanthomonas arboricola</name>
    <dbReference type="NCBI Taxonomy" id="56448"/>
    <lineage>
        <taxon>Bacteria</taxon>
        <taxon>Pseudomonadati</taxon>
        <taxon>Pseudomonadota</taxon>
        <taxon>Gammaproteobacteria</taxon>
        <taxon>Lysobacterales</taxon>
        <taxon>Lysobacteraceae</taxon>
        <taxon>Xanthomonas</taxon>
    </lineage>
</organism>
<proteinExistence type="predicted"/>
<dbReference type="EMBL" id="JACIIQ010000002">
    <property type="protein sequence ID" value="MBB5669255.1"/>
    <property type="molecule type" value="Genomic_DNA"/>
</dbReference>
<comment type="caution">
    <text evidence="1">The sequence shown here is derived from an EMBL/GenBank/DDBJ whole genome shotgun (WGS) entry which is preliminary data.</text>
</comment>
<dbReference type="Proteomes" id="UP000528595">
    <property type="component" value="Unassembled WGS sequence"/>
</dbReference>
<evidence type="ECO:0000313" key="1">
    <source>
        <dbReference type="EMBL" id="MBB5669255.1"/>
    </source>
</evidence>
<gene>
    <name evidence="1" type="ORF">FHR65_000774</name>
</gene>
<protein>
    <submittedName>
        <fullName evidence="1">Uncharacterized protein</fullName>
    </submittedName>
</protein>
<dbReference type="AlphaFoldDB" id="A0AB73GT80"/>
<sequence length="41" mass="4483">MQAVSVVPKTIDGCDRLTCCDKGSGDYQAQLALVWRIIGDR</sequence>
<dbReference type="RefSeq" id="WP_269190276.1">
    <property type="nucleotide sequence ID" value="NZ_LXKK01000011.1"/>
</dbReference>